<dbReference type="EMBL" id="FNCA01000002">
    <property type="protein sequence ID" value="SDF47148.1"/>
    <property type="molecule type" value="Genomic_DNA"/>
</dbReference>
<evidence type="ECO:0000313" key="2">
    <source>
        <dbReference type="EMBL" id="SDF47148.1"/>
    </source>
</evidence>
<gene>
    <name evidence="2" type="ORF">SAMN04488589_0622</name>
</gene>
<dbReference type="Proteomes" id="UP000199259">
    <property type="component" value="Unassembled WGS sequence"/>
</dbReference>
<keyword evidence="3" id="KW-1185">Reference proteome</keyword>
<feature type="region of interest" description="Disordered" evidence="1">
    <location>
        <begin position="124"/>
        <end position="184"/>
    </location>
</feature>
<evidence type="ECO:0008006" key="4">
    <source>
        <dbReference type="Google" id="ProtNLM"/>
    </source>
</evidence>
<evidence type="ECO:0000313" key="3">
    <source>
        <dbReference type="Proteomes" id="UP000199259"/>
    </source>
</evidence>
<feature type="compositionally biased region" description="Low complexity" evidence="1">
    <location>
        <begin position="128"/>
        <end position="138"/>
    </location>
</feature>
<dbReference type="RefSeq" id="WP_091708625.1">
    <property type="nucleotide sequence ID" value="NZ_FNCA01000002.1"/>
</dbReference>
<name>A0A7Z7AY22_9EURY</name>
<sequence>MENNSFCGYCGNELEIEYRQEEKTSSIITNNGVVVEEIEIESTKKQKAILCSSCGNLFCSDCIESYYKNKDTFVKSNICIKCKQENCSHNYSKKFIRYDNNFDYYEMECTVCGHKKGIAEPIVKIKTKPTPNQNKTTQARPDPQTRPNPQTKSKPQARHKPQVKSKPQKKGLSKIIDSIKGLFK</sequence>
<dbReference type="AlphaFoldDB" id="A0A7Z7AY22"/>
<protein>
    <recommendedName>
        <fullName evidence="4">RING-type domain-containing protein</fullName>
    </recommendedName>
</protein>
<comment type="caution">
    <text evidence="2">The sequence shown here is derived from an EMBL/GenBank/DDBJ whole genome shotgun (WGS) entry which is preliminary data.</text>
</comment>
<organism evidence="2 3">
    <name type="scientific">Methanolobus vulcani</name>
    <dbReference type="NCBI Taxonomy" id="38026"/>
    <lineage>
        <taxon>Archaea</taxon>
        <taxon>Methanobacteriati</taxon>
        <taxon>Methanobacteriota</taxon>
        <taxon>Stenosarchaea group</taxon>
        <taxon>Methanomicrobia</taxon>
        <taxon>Methanosarcinales</taxon>
        <taxon>Methanosarcinaceae</taxon>
        <taxon>Methanolobus</taxon>
    </lineage>
</organism>
<reference evidence="2 3" key="1">
    <citation type="submission" date="2016-10" db="EMBL/GenBank/DDBJ databases">
        <authorList>
            <person name="Varghese N."/>
            <person name="Submissions S."/>
        </authorList>
    </citation>
    <scope>NUCLEOTIDE SEQUENCE [LARGE SCALE GENOMIC DNA]</scope>
    <source>
        <strain evidence="2 3">PL 12/M</strain>
    </source>
</reference>
<evidence type="ECO:0000256" key="1">
    <source>
        <dbReference type="SAM" id="MobiDB-lite"/>
    </source>
</evidence>
<feature type="compositionally biased region" description="Basic residues" evidence="1">
    <location>
        <begin position="155"/>
        <end position="172"/>
    </location>
</feature>
<accession>A0A7Z7AY22</accession>
<feature type="compositionally biased region" description="Polar residues" evidence="1">
    <location>
        <begin position="145"/>
        <end position="154"/>
    </location>
</feature>
<proteinExistence type="predicted"/>